<dbReference type="PROSITE" id="PS51437">
    <property type="entry name" value="CG_1"/>
    <property type="match status" value="1"/>
</dbReference>
<dbReference type="Gene3D" id="1.20.5.190">
    <property type="match status" value="1"/>
</dbReference>
<evidence type="ECO:0000256" key="2">
    <source>
        <dbReference type="ARBA" id="ARBA00008267"/>
    </source>
</evidence>
<evidence type="ECO:0000256" key="10">
    <source>
        <dbReference type="ARBA" id="ARBA00023125"/>
    </source>
</evidence>
<comment type="similarity">
    <text evidence="2">Belongs to the CAMTA family.</text>
</comment>
<gene>
    <name evidence="16" type="ORF">IFM89_034082</name>
</gene>
<comment type="subcellular location">
    <subcellularLocation>
        <location evidence="1">Nucleus</location>
    </subcellularLocation>
</comment>
<dbReference type="InterPro" id="IPR036770">
    <property type="entry name" value="Ankyrin_rpt-contain_sf"/>
</dbReference>
<dbReference type="InterPro" id="IPR027417">
    <property type="entry name" value="P-loop_NTPase"/>
</dbReference>
<keyword evidence="11" id="KW-0010">Activator</keyword>
<dbReference type="Gene3D" id="1.25.40.20">
    <property type="entry name" value="Ankyrin repeat-containing domain"/>
    <property type="match status" value="1"/>
</dbReference>
<keyword evidence="3" id="KW-0597">Phosphoprotein</keyword>
<evidence type="ECO:0000313" key="17">
    <source>
        <dbReference type="Proteomes" id="UP000631114"/>
    </source>
</evidence>
<keyword evidence="6" id="KW-0112">Calmodulin-binding</keyword>
<dbReference type="InterPro" id="IPR002110">
    <property type="entry name" value="Ankyrin_rpt"/>
</dbReference>
<evidence type="ECO:0000256" key="6">
    <source>
        <dbReference type="ARBA" id="ARBA00022860"/>
    </source>
</evidence>
<evidence type="ECO:0000256" key="12">
    <source>
        <dbReference type="ARBA" id="ARBA00023163"/>
    </source>
</evidence>
<dbReference type="FunFam" id="1.20.5.190:FF:000003">
    <property type="entry name" value="Calmodulin-binding transcription activator 2"/>
    <property type="match status" value="1"/>
</dbReference>
<feature type="compositionally biased region" description="Low complexity" evidence="14">
    <location>
        <begin position="151"/>
        <end position="168"/>
    </location>
</feature>
<dbReference type="Pfam" id="PF12796">
    <property type="entry name" value="Ank_2"/>
    <property type="match status" value="1"/>
</dbReference>
<evidence type="ECO:0000256" key="7">
    <source>
        <dbReference type="ARBA" id="ARBA00023015"/>
    </source>
</evidence>
<dbReference type="GO" id="GO:0005634">
    <property type="term" value="C:nucleus"/>
    <property type="evidence" value="ECO:0007669"/>
    <property type="project" value="UniProtKB-SubCell"/>
</dbReference>
<keyword evidence="4" id="KW-0677">Repeat</keyword>
<dbReference type="SMART" id="SM00015">
    <property type="entry name" value="IQ"/>
    <property type="match status" value="2"/>
</dbReference>
<evidence type="ECO:0000259" key="15">
    <source>
        <dbReference type="PROSITE" id="PS51437"/>
    </source>
</evidence>
<keyword evidence="8" id="KW-0040">ANK repeat</keyword>
<keyword evidence="13" id="KW-0539">Nucleus</keyword>
<dbReference type="Pfam" id="PF03859">
    <property type="entry name" value="CG-1"/>
    <property type="match status" value="1"/>
</dbReference>
<protein>
    <recommendedName>
        <fullName evidence="15">CG-1 domain-containing protein</fullName>
    </recommendedName>
</protein>
<dbReference type="GO" id="GO:0003712">
    <property type="term" value="F:transcription coregulator activity"/>
    <property type="evidence" value="ECO:0007669"/>
    <property type="project" value="TreeGrafter"/>
</dbReference>
<dbReference type="OrthoDB" id="407555at2759"/>
<dbReference type="Proteomes" id="UP000631114">
    <property type="component" value="Unassembled WGS sequence"/>
</dbReference>
<evidence type="ECO:0000256" key="9">
    <source>
        <dbReference type="ARBA" id="ARBA00023054"/>
    </source>
</evidence>
<dbReference type="PROSITE" id="PS50096">
    <property type="entry name" value="IQ"/>
    <property type="match status" value="2"/>
</dbReference>
<evidence type="ECO:0000256" key="4">
    <source>
        <dbReference type="ARBA" id="ARBA00022737"/>
    </source>
</evidence>
<evidence type="ECO:0000256" key="13">
    <source>
        <dbReference type="ARBA" id="ARBA00023242"/>
    </source>
</evidence>
<dbReference type="SMART" id="SM01076">
    <property type="entry name" value="CG-1"/>
    <property type="match status" value="1"/>
</dbReference>
<dbReference type="InterPro" id="IPR000048">
    <property type="entry name" value="IQ_motif_EF-hand-BS"/>
</dbReference>
<dbReference type="SUPFAM" id="SSF48403">
    <property type="entry name" value="Ankyrin repeat"/>
    <property type="match status" value="1"/>
</dbReference>
<keyword evidence="12" id="KW-0804">Transcription</keyword>
<comment type="caution">
    <text evidence="16">The sequence shown here is derived from an EMBL/GenBank/DDBJ whole genome shotgun (WGS) entry which is preliminary data.</text>
</comment>
<keyword evidence="7" id="KW-0805">Transcription regulation</keyword>
<evidence type="ECO:0000256" key="14">
    <source>
        <dbReference type="SAM" id="MobiDB-lite"/>
    </source>
</evidence>
<sequence length="1090" mass="123574">MAETRRYTLDNQLDIEQILKEAQTRWLRPVEICEILQNYRRFRISPEPPNKPPSGSLFLFDRKVLRYFRKDGHNWRKKKDGKTVNEAHERLKAGSVDVLHCYYAHGEEKGTFQRRVYWLLEEAYMHIVLVHYREVKGSKTSFNRLKDTEAVSNSEASSPLSSSVPTNSNHVFSPMDSPSLSSGQISEYEDIESDFHPASSLSDSHLVLRQIKDEFGTVQADPRLSDSCVSVSFPTNDYDIYGNGNPSASTRLNNASLGQENRYRYSNDTAFGLNFDPPKQLDSASWEQVLERCNSGFRNSDSSTQYTSIGNLPEQENMIRGKLFSDELNFQQEVVGRPEGQMKWQIALEDTSSHIFKWPMEPNLHLELENDLNCNYHEQTSFSQPFCMDPEQQNGNFVQNNLQKLTNAELGTLLESNLENYLTEDNFSTIKQPVLNSVRTVEALKKVDSFTRWMSKELEGEVDNSNRQTSFGVDWDIVRSERVADDANISSQVYLDSYSLSPSLSKEQLFSITDFSPNWAYEGSETKVLISGIFLKSPEDLAKYKWSCMFGEVEVPAEVLANNVIQCHAPHHKVGRIPFYVTCSNRVACSEVREFEFRVSRTQDFMMTDPNSVGTSDMLLHIRFQNLLSLGSVRHTGSVEIDGENSHRSGSIRLMMKEDDEGFLMVNTTMGGFYPEKEKEQLLKEKLNSWLIQKVTEDGKGPNLLDKEGQGVIHLAGALGYDWAIAPTVAAGVNINFRDVNGWTALHWAAFCGRERTVGLLVSLDAAPGALTDPTPKFPSGRTPADLAYMNGHKGIAGYLAESSLTIHLSSLTMKDTKDDTPADITEAEASQKVPDQNASQFFDVGVPDASLKDSLTAVRNATQAAARIHQVYRIQSFQRKQLVEYDDKKFGMSDERALSLISVKKHRLGSHGEPVHVAAMRIQNKFRGWKGRKEFLVIRQRIIKIQALVRGHHVRKHYRSIIWSVGIVEKVILRWRRKGSGLRGFQSDAITGGPSAQSGPSKEDDYDFLKEGRKQTEERLQKALARVKSMVQYPEARDQYRRLLTVVTDFQETKLVHNSLLSSSEDAIDNFDDMIDLENLLNDDTFMCM</sequence>
<evidence type="ECO:0000256" key="11">
    <source>
        <dbReference type="ARBA" id="ARBA00023159"/>
    </source>
</evidence>
<organism evidence="16 17">
    <name type="scientific">Coptis chinensis</name>
    <dbReference type="NCBI Taxonomy" id="261450"/>
    <lineage>
        <taxon>Eukaryota</taxon>
        <taxon>Viridiplantae</taxon>
        <taxon>Streptophyta</taxon>
        <taxon>Embryophyta</taxon>
        <taxon>Tracheophyta</taxon>
        <taxon>Spermatophyta</taxon>
        <taxon>Magnoliopsida</taxon>
        <taxon>Ranunculales</taxon>
        <taxon>Ranunculaceae</taxon>
        <taxon>Coptidoideae</taxon>
        <taxon>Coptis</taxon>
    </lineage>
</organism>
<evidence type="ECO:0000256" key="5">
    <source>
        <dbReference type="ARBA" id="ARBA00022837"/>
    </source>
</evidence>
<dbReference type="AlphaFoldDB" id="A0A835I6R8"/>
<accession>A0A835I6R8</accession>
<keyword evidence="17" id="KW-1185">Reference proteome</keyword>
<dbReference type="Pfam" id="PF00612">
    <property type="entry name" value="IQ"/>
    <property type="match status" value="2"/>
</dbReference>
<dbReference type="PANTHER" id="PTHR23335:SF29">
    <property type="entry name" value="CALMODULIN-BINDING TRANSCRIPTION ACTIVATOR 1"/>
    <property type="match status" value="1"/>
</dbReference>
<dbReference type="EMBL" id="JADFTS010000004">
    <property type="protein sequence ID" value="KAF9611624.1"/>
    <property type="molecule type" value="Genomic_DNA"/>
</dbReference>
<dbReference type="Gene3D" id="2.60.40.10">
    <property type="entry name" value="Immunoglobulins"/>
    <property type="match status" value="1"/>
</dbReference>
<dbReference type="FunFam" id="2.60.40.10:FF:000314">
    <property type="entry name" value="Calmodulin-binding transcription activator 2"/>
    <property type="match status" value="1"/>
</dbReference>
<dbReference type="PANTHER" id="PTHR23335">
    <property type="entry name" value="CALMODULIN-BINDING TRANSCRIPTION ACTIVATOR CAMTA"/>
    <property type="match status" value="1"/>
</dbReference>
<dbReference type="GO" id="GO:0003690">
    <property type="term" value="F:double-stranded DNA binding"/>
    <property type="evidence" value="ECO:0007669"/>
    <property type="project" value="TreeGrafter"/>
</dbReference>
<feature type="domain" description="CG-1" evidence="15">
    <location>
        <begin position="15"/>
        <end position="141"/>
    </location>
</feature>
<dbReference type="SUPFAM" id="SSF81296">
    <property type="entry name" value="E set domains"/>
    <property type="match status" value="1"/>
</dbReference>
<dbReference type="InterPro" id="IPR005559">
    <property type="entry name" value="CG-1_dom"/>
</dbReference>
<evidence type="ECO:0000313" key="16">
    <source>
        <dbReference type="EMBL" id="KAF9611624.1"/>
    </source>
</evidence>
<keyword evidence="9" id="KW-0175">Coiled coil</keyword>
<feature type="region of interest" description="Disordered" evidence="14">
    <location>
        <begin position="151"/>
        <end position="183"/>
    </location>
</feature>
<name>A0A835I6R8_9MAGN</name>
<dbReference type="SMART" id="SM00248">
    <property type="entry name" value="ANK"/>
    <property type="match status" value="2"/>
</dbReference>
<dbReference type="GO" id="GO:0009409">
    <property type="term" value="P:response to cold"/>
    <property type="evidence" value="ECO:0007669"/>
    <property type="project" value="UniProtKB-ARBA"/>
</dbReference>
<dbReference type="SUPFAM" id="SSF52540">
    <property type="entry name" value="P-loop containing nucleoside triphosphate hydrolases"/>
    <property type="match status" value="1"/>
</dbReference>
<dbReference type="InterPro" id="IPR013783">
    <property type="entry name" value="Ig-like_fold"/>
</dbReference>
<dbReference type="GO" id="GO:0005516">
    <property type="term" value="F:calmodulin binding"/>
    <property type="evidence" value="ECO:0007669"/>
    <property type="project" value="UniProtKB-KW"/>
</dbReference>
<evidence type="ECO:0000256" key="3">
    <source>
        <dbReference type="ARBA" id="ARBA00022553"/>
    </source>
</evidence>
<proteinExistence type="inferred from homology"/>
<evidence type="ECO:0000256" key="8">
    <source>
        <dbReference type="ARBA" id="ARBA00023043"/>
    </source>
</evidence>
<reference evidence="16 17" key="1">
    <citation type="submission" date="2020-10" db="EMBL/GenBank/DDBJ databases">
        <title>The Coptis chinensis genome and diversification of protoberbering-type alkaloids.</title>
        <authorList>
            <person name="Wang B."/>
            <person name="Shu S."/>
            <person name="Song C."/>
            <person name="Liu Y."/>
        </authorList>
    </citation>
    <scope>NUCLEOTIDE SEQUENCE [LARGE SCALE GENOMIC DNA]</scope>
    <source>
        <strain evidence="16">HL-2020</strain>
        <tissue evidence="16">Leaf</tissue>
    </source>
</reference>
<keyword evidence="5" id="KW-0106">Calcium</keyword>
<dbReference type="InterPro" id="IPR014756">
    <property type="entry name" value="Ig_E-set"/>
</dbReference>
<evidence type="ECO:0000256" key="1">
    <source>
        <dbReference type="ARBA" id="ARBA00004123"/>
    </source>
</evidence>
<dbReference type="GO" id="GO:0006357">
    <property type="term" value="P:regulation of transcription by RNA polymerase II"/>
    <property type="evidence" value="ECO:0007669"/>
    <property type="project" value="TreeGrafter"/>
</dbReference>
<keyword evidence="10" id="KW-0238">DNA-binding</keyword>
<feature type="region of interest" description="Disordered" evidence="14">
    <location>
        <begin position="987"/>
        <end position="1007"/>
    </location>
</feature>